<comment type="caution">
    <text evidence="1">The sequence shown here is derived from an EMBL/GenBank/DDBJ whole genome shotgun (WGS) entry which is preliminary data.</text>
</comment>
<protein>
    <submittedName>
        <fullName evidence="1">Uncharacterized protein</fullName>
    </submittedName>
</protein>
<evidence type="ECO:0000313" key="2">
    <source>
        <dbReference type="Proteomes" id="UP000447434"/>
    </source>
</evidence>
<reference evidence="2" key="1">
    <citation type="journal article" date="2020" name="Nat. Commun.">
        <title>Genome sequence of the cluster root forming white lupin.</title>
        <authorList>
            <person name="Hufnagel B."/>
            <person name="Marques A."/>
            <person name="Soriano A."/>
            <person name="Marques L."/>
            <person name="Divol F."/>
            <person name="Doumas P."/>
            <person name="Sallet E."/>
            <person name="Mancinotti D."/>
            <person name="Carrere S."/>
            <person name="Marande W."/>
            <person name="Arribat S."/>
            <person name="Keller J."/>
            <person name="Huneau C."/>
            <person name="Blein T."/>
            <person name="Aime D."/>
            <person name="Laguerre M."/>
            <person name="Taylor J."/>
            <person name="Schubert V."/>
            <person name="Nelson M."/>
            <person name="Geu-Flores F."/>
            <person name="Crespi M."/>
            <person name="Gallardo-Guerrero K."/>
            <person name="Delaux P.-M."/>
            <person name="Salse J."/>
            <person name="Berges H."/>
            <person name="Guyot R."/>
            <person name="Gouzy J."/>
            <person name="Peret B."/>
        </authorList>
    </citation>
    <scope>NUCLEOTIDE SEQUENCE [LARGE SCALE GENOMIC DNA]</scope>
    <source>
        <strain evidence="2">cv. Amiga</strain>
    </source>
</reference>
<name>A0A6A4PEK1_LUPAL</name>
<accession>A0A6A4PEK1</accession>
<proteinExistence type="predicted"/>
<dbReference type="Proteomes" id="UP000447434">
    <property type="component" value="Chromosome 14"/>
</dbReference>
<dbReference type="EMBL" id="WOCE01000014">
    <property type="protein sequence ID" value="KAE9599849.1"/>
    <property type="molecule type" value="Genomic_DNA"/>
</dbReference>
<gene>
    <name evidence="1" type="ORF">Lalb_Chr14g0366721</name>
</gene>
<evidence type="ECO:0000313" key="1">
    <source>
        <dbReference type="EMBL" id="KAE9599849.1"/>
    </source>
</evidence>
<dbReference type="AlphaFoldDB" id="A0A6A4PEK1"/>
<organism evidence="1 2">
    <name type="scientific">Lupinus albus</name>
    <name type="common">White lupine</name>
    <name type="synonym">Lupinus termis</name>
    <dbReference type="NCBI Taxonomy" id="3870"/>
    <lineage>
        <taxon>Eukaryota</taxon>
        <taxon>Viridiplantae</taxon>
        <taxon>Streptophyta</taxon>
        <taxon>Embryophyta</taxon>
        <taxon>Tracheophyta</taxon>
        <taxon>Spermatophyta</taxon>
        <taxon>Magnoliopsida</taxon>
        <taxon>eudicotyledons</taxon>
        <taxon>Gunneridae</taxon>
        <taxon>Pentapetalae</taxon>
        <taxon>rosids</taxon>
        <taxon>fabids</taxon>
        <taxon>Fabales</taxon>
        <taxon>Fabaceae</taxon>
        <taxon>Papilionoideae</taxon>
        <taxon>50 kb inversion clade</taxon>
        <taxon>genistoids sensu lato</taxon>
        <taxon>core genistoids</taxon>
        <taxon>Genisteae</taxon>
        <taxon>Lupinus</taxon>
    </lineage>
</organism>
<sequence>MMSTWDVENCSVFWIKSFHVCSSRLEYAKSFFYNVVVAKDGGESLFILVEFLGTLLSDGAWACD</sequence>
<keyword evidence="2" id="KW-1185">Reference proteome</keyword>